<organism evidence="2 3">
    <name type="scientific">Oryza meyeriana var. granulata</name>
    <dbReference type="NCBI Taxonomy" id="110450"/>
    <lineage>
        <taxon>Eukaryota</taxon>
        <taxon>Viridiplantae</taxon>
        <taxon>Streptophyta</taxon>
        <taxon>Embryophyta</taxon>
        <taxon>Tracheophyta</taxon>
        <taxon>Spermatophyta</taxon>
        <taxon>Magnoliopsida</taxon>
        <taxon>Liliopsida</taxon>
        <taxon>Poales</taxon>
        <taxon>Poaceae</taxon>
        <taxon>BOP clade</taxon>
        <taxon>Oryzoideae</taxon>
        <taxon>Oryzeae</taxon>
        <taxon>Oryzinae</taxon>
        <taxon>Oryza</taxon>
        <taxon>Oryza meyeriana</taxon>
    </lineage>
</organism>
<feature type="region of interest" description="Disordered" evidence="1">
    <location>
        <begin position="1"/>
        <end position="97"/>
    </location>
</feature>
<feature type="compositionally biased region" description="Basic and acidic residues" evidence="1">
    <location>
        <begin position="30"/>
        <end position="52"/>
    </location>
</feature>
<evidence type="ECO:0000313" key="3">
    <source>
        <dbReference type="Proteomes" id="UP000479710"/>
    </source>
</evidence>
<dbReference type="AlphaFoldDB" id="A0A6G1E5A5"/>
<evidence type="ECO:0000256" key="1">
    <source>
        <dbReference type="SAM" id="MobiDB-lite"/>
    </source>
</evidence>
<accession>A0A6G1E5A5</accession>
<comment type="caution">
    <text evidence="2">The sequence shown here is derived from an EMBL/GenBank/DDBJ whole genome shotgun (WGS) entry which is preliminary data.</text>
</comment>
<feature type="compositionally biased region" description="Gly residues" evidence="1">
    <location>
        <begin position="82"/>
        <end position="91"/>
    </location>
</feature>
<gene>
    <name evidence="2" type="ORF">E2562_034132</name>
</gene>
<sequence>MGTHGWRGEELGSRAAEKATATGDGAPPPPHREPGMERKGAGEFEGVEEPREPLLPGMESRRRHRVHRVNGAPPPLLDLNERGGGGEGGGVLNKRGMGDYAGHLQYKV</sequence>
<name>A0A6G1E5A5_9ORYZ</name>
<proteinExistence type="predicted"/>
<evidence type="ECO:0000313" key="2">
    <source>
        <dbReference type="EMBL" id="KAF0920285.1"/>
    </source>
</evidence>
<protein>
    <submittedName>
        <fullName evidence="2">Uncharacterized protein</fullName>
    </submittedName>
</protein>
<reference evidence="2 3" key="1">
    <citation type="submission" date="2019-11" db="EMBL/GenBank/DDBJ databases">
        <title>Whole genome sequence of Oryza granulata.</title>
        <authorList>
            <person name="Li W."/>
        </authorList>
    </citation>
    <scope>NUCLEOTIDE SEQUENCE [LARGE SCALE GENOMIC DNA]</scope>
    <source>
        <strain evidence="3">cv. Menghai</strain>
        <tissue evidence="2">Leaf</tissue>
    </source>
</reference>
<dbReference type="Proteomes" id="UP000479710">
    <property type="component" value="Unassembled WGS sequence"/>
</dbReference>
<keyword evidence="3" id="KW-1185">Reference proteome</keyword>
<dbReference type="EMBL" id="SPHZ02000005">
    <property type="protein sequence ID" value="KAF0920285.1"/>
    <property type="molecule type" value="Genomic_DNA"/>
</dbReference>
<feature type="compositionally biased region" description="Basic and acidic residues" evidence="1">
    <location>
        <begin position="1"/>
        <end position="17"/>
    </location>
</feature>